<gene>
    <name evidence="4" type="ORF">J4G33_08050</name>
</gene>
<dbReference type="InterPro" id="IPR011006">
    <property type="entry name" value="CheY-like_superfamily"/>
</dbReference>
<dbReference type="RefSeq" id="WP_208055420.1">
    <property type="nucleotide sequence ID" value="NZ_JAGEMK010000003.1"/>
</dbReference>
<sequence length="166" mass="17012">MPPPSTTRPGHEPGGPWAPAPGIRDVDLGLTHGADVVVCDRDDVSGLLTAEVLRGAGHRVHVRDLADVLADPAAAPILLLGDPTAAGPAEETLAGVRRHAQGTHPTIMVITPTADPAVGAELLDAGADHVLPRPWSPRLLRAVVAAQLRRHHLTCGATAGLGAVTC</sequence>
<organism evidence="4 5">
    <name type="scientific">Actinotalea soli</name>
    <dbReference type="NCBI Taxonomy" id="2819234"/>
    <lineage>
        <taxon>Bacteria</taxon>
        <taxon>Bacillati</taxon>
        <taxon>Actinomycetota</taxon>
        <taxon>Actinomycetes</taxon>
        <taxon>Micrococcales</taxon>
        <taxon>Cellulomonadaceae</taxon>
        <taxon>Actinotalea</taxon>
    </lineage>
</organism>
<dbReference type="InterPro" id="IPR001789">
    <property type="entry name" value="Sig_transdc_resp-reg_receiver"/>
</dbReference>
<keyword evidence="5" id="KW-1185">Reference proteome</keyword>
<evidence type="ECO:0000256" key="1">
    <source>
        <dbReference type="PROSITE-ProRule" id="PRU00169"/>
    </source>
</evidence>
<comment type="caution">
    <text evidence="4">The sequence shown here is derived from an EMBL/GenBank/DDBJ whole genome shotgun (WGS) entry which is preliminary data.</text>
</comment>
<dbReference type="Proteomes" id="UP000664209">
    <property type="component" value="Unassembled WGS sequence"/>
</dbReference>
<feature type="domain" description="Response regulatory" evidence="3">
    <location>
        <begin position="35"/>
        <end position="148"/>
    </location>
</feature>
<dbReference type="Gene3D" id="3.40.50.2300">
    <property type="match status" value="1"/>
</dbReference>
<dbReference type="PROSITE" id="PS50110">
    <property type="entry name" value="RESPONSE_REGULATORY"/>
    <property type="match status" value="1"/>
</dbReference>
<evidence type="ECO:0000256" key="2">
    <source>
        <dbReference type="SAM" id="MobiDB-lite"/>
    </source>
</evidence>
<proteinExistence type="predicted"/>
<protein>
    <submittedName>
        <fullName evidence="4">Response regulator transcription factor</fullName>
    </submittedName>
</protein>
<dbReference type="SUPFAM" id="SSF52172">
    <property type="entry name" value="CheY-like"/>
    <property type="match status" value="1"/>
</dbReference>
<accession>A0A939RUV4</accession>
<keyword evidence="1" id="KW-0597">Phosphoprotein</keyword>
<evidence type="ECO:0000259" key="3">
    <source>
        <dbReference type="PROSITE" id="PS50110"/>
    </source>
</evidence>
<dbReference type="GO" id="GO:0000160">
    <property type="term" value="P:phosphorelay signal transduction system"/>
    <property type="evidence" value="ECO:0007669"/>
    <property type="project" value="InterPro"/>
</dbReference>
<evidence type="ECO:0000313" key="4">
    <source>
        <dbReference type="EMBL" id="MBO1751750.1"/>
    </source>
</evidence>
<dbReference type="EMBL" id="JAGEMK010000003">
    <property type="protein sequence ID" value="MBO1751750.1"/>
    <property type="molecule type" value="Genomic_DNA"/>
</dbReference>
<name>A0A939RUV4_9CELL</name>
<feature type="region of interest" description="Disordered" evidence="2">
    <location>
        <begin position="1"/>
        <end position="22"/>
    </location>
</feature>
<reference evidence="4" key="1">
    <citation type="submission" date="2021-03" db="EMBL/GenBank/DDBJ databases">
        <title>Actinotalea soli sp. nov., isolated from soil.</title>
        <authorList>
            <person name="Ping W."/>
            <person name="Zhang J."/>
        </authorList>
    </citation>
    <scope>NUCLEOTIDE SEQUENCE</scope>
    <source>
        <strain evidence="4">BY-33</strain>
    </source>
</reference>
<feature type="modified residue" description="4-aspartylphosphate" evidence="1">
    <location>
        <position position="82"/>
    </location>
</feature>
<evidence type="ECO:0000313" key="5">
    <source>
        <dbReference type="Proteomes" id="UP000664209"/>
    </source>
</evidence>
<dbReference type="AlphaFoldDB" id="A0A939RUV4"/>